<keyword evidence="2" id="KW-1185">Reference proteome</keyword>
<reference evidence="1 2" key="1">
    <citation type="submission" date="2020-03" db="EMBL/GenBank/DDBJ databases">
        <title>The Isolation and Genome Sequence of a Novel Cyanophage S-N03 from the Huanghai Sea, China.</title>
        <authorList>
            <person name="Jiang T."/>
        </authorList>
    </citation>
    <scope>NUCLEOTIDE SEQUENCE [LARGE SCALE GENOMIC DNA]</scope>
</reference>
<protein>
    <submittedName>
        <fullName evidence="1">Uncharacterized protein</fullName>
    </submittedName>
</protein>
<evidence type="ECO:0000313" key="2">
    <source>
        <dbReference type="Proteomes" id="UP000502617"/>
    </source>
</evidence>
<sequence>MSRFTKLIKGGKGFLAVAFGTFLSLQVAPTVSLAVYQNLMTPWANSEDIERLQRQVIILQHQVEVLEHLLRAAD</sequence>
<dbReference type="GeneID" id="77945394"/>
<dbReference type="Proteomes" id="UP000502617">
    <property type="component" value="Segment"/>
</dbReference>
<proteinExistence type="predicted"/>
<dbReference type="RefSeq" id="YP_010669240.1">
    <property type="nucleotide sequence ID" value="NC_070959.1"/>
</dbReference>
<evidence type="ECO:0000313" key="1">
    <source>
        <dbReference type="EMBL" id="QIN96860.1"/>
    </source>
</evidence>
<dbReference type="EMBL" id="MT162466">
    <property type="protein sequence ID" value="QIN96860.1"/>
    <property type="molecule type" value="Genomic_DNA"/>
</dbReference>
<accession>A0A6G8R643</accession>
<dbReference type="KEGG" id="vg:77945394"/>
<name>A0A6G8R643_9CAUD</name>
<organism evidence="1 2">
    <name type="scientific">Synechococcus phage S-N03</name>
    <dbReference type="NCBI Taxonomy" id="2718943"/>
    <lineage>
        <taxon>Viruses</taxon>
        <taxon>Duplodnaviria</taxon>
        <taxon>Heunggongvirae</taxon>
        <taxon>Uroviricota</taxon>
        <taxon>Caudoviricetes</taxon>
        <taxon>Pantevenvirales</taxon>
        <taxon>Kyanoviridae</taxon>
        <taxon>Huanghaivirus</taxon>
        <taxon>Huanghaivirus snothree</taxon>
    </lineage>
</organism>